<dbReference type="Proteomes" id="UP000183894">
    <property type="component" value="Unassembled WGS sequence"/>
</dbReference>
<keyword evidence="1" id="KW-0472">Membrane</keyword>
<organism evidence="2 3">
    <name type="scientific">Haloferax larsenii</name>
    <dbReference type="NCBI Taxonomy" id="302484"/>
    <lineage>
        <taxon>Archaea</taxon>
        <taxon>Methanobacteriati</taxon>
        <taxon>Methanobacteriota</taxon>
        <taxon>Stenosarchaea group</taxon>
        <taxon>Halobacteria</taxon>
        <taxon>Halobacteriales</taxon>
        <taxon>Haloferacaceae</taxon>
        <taxon>Haloferax</taxon>
    </lineage>
</organism>
<sequence length="37" mass="3938">MAQPTSGQRRLMFVLFAVATLIFVLGIVVIGFLSGAL</sequence>
<dbReference type="AlphaFoldDB" id="A0A1H7JCM3"/>
<name>A0A1H7JCM3_HALLR</name>
<evidence type="ECO:0000256" key="1">
    <source>
        <dbReference type="SAM" id="Phobius"/>
    </source>
</evidence>
<accession>A0A1H7JCM3</accession>
<reference evidence="2 3" key="1">
    <citation type="submission" date="2016-10" db="EMBL/GenBank/DDBJ databases">
        <authorList>
            <person name="de Groot N.N."/>
        </authorList>
    </citation>
    <scope>NUCLEOTIDE SEQUENCE [LARGE SCALE GENOMIC DNA]</scope>
    <source>
        <strain evidence="2 3">CDM_5</strain>
    </source>
</reference>
<proteinExistence type="predicted"/>
<feature type="transmembrane region" description="Helical" evidence="1">
    <location>
        <begin position="12"/>
        <end position="33"/>
    </location>
</feature>
<gene>
    <name evidence="2" type="ORF">SAMN04488691_1011157</name>
</gene>
<dbReference type="EMBL" id="FOAD01000001">
    <property type="protein sequence ID" value="SEK72202.1"/>
    <property type="molecule type" value="Genomic_DNA"/>
</dbReference>
<evidence type="ECO:0000313" key="3">
    <source>
        <dbReference type="Proteomes" id="UP000183894"/>
    </source>
</evidence>
<protein>
    <submittedName>
        <fullName evidence="2">Uncharacterized protein</fullName>
    </submittedName>
</protein>
<keyword evidence="1" id="KW-0812">Transmembrane</keyword>
<evidence type="ECO:0000313" key="2">
    <source>
        <dbReference type="EMBL" id="SEK72202.1"/>
    </source>
</evidence>
<keyword evidence="1" id="KW-1133">Transmembrane helix</keyword>